<dbReference type="InterPro" id="IPR013216">
    <property type="entry name" value="Methyltransf_11"/>
</dbReference>
<dbReference type="EMBL" id="CP121646">
    <property type="protein sequence ID" value="WFU66923.1"/>
    <property type="molecule type" value="Genomic_DNA"/>
</dbReference>
<feature type="domain" description="Methyltransferase type 11" evidence="2">
    <location>
        <begin position="70"/>
        <end position="167"/>
    </location>
</feature>
<sequence length="299" mass="33681">MSKPETSHAAGDAAAAEPSSENYWSDHNVTLHKQFSSVAESLEYLDWRNSQYIDYEKFLPTASHDGEVILDYGCGPGHDLVGFMANSRPALVYGLDVSKPSLAESASRLRLHGYQCRLIQISETAERLPIEDNSVDYVHCSGVLNHVPDPERVLKEFWRILKPSGYARLMVYNRDSLWFQLYATHILPAADERYRGLPAEEAFRRSTDGFDCPISRNWTVDEMTAAAAAANFQAKHIGNCISLFEMTLLPQRFAPMMNPSFRVESRKFLSKIVFDDRGVPYVDGKVTGIDGCYELRKVG</sequence>
<name>A0ABY8JP78_9BRAD</name>
<protein>
    <submittedName>
        <fullName evidence="3">Class I SAM-dependent methyltransferase</fullName>
        <ecNumber evidence="3">2.1.-.-</ecNumber>
    </submittedName>
</protein>
<dbReference type="Gene3D" id="3.40.50.150">
    <property type="entry name" value="Vaccinia Virus protein VP39"/>
    <property type="match status" value="1"/>
</dbReference>
<organism evidence="3 4">
    <name type="scientific">Bradyrhizobium brasilense</name>
    <dbReference type="NCBI Taxonomy" id="1419277"/>
    <lineage>
        <taxon>Bacteria</taxon>
        <taxon>Pseudomonadati</taxon>
        <taxon>Pseudomonadota</taxon>
        <taxon>Alphaproteobacteria</taxon>
        <taxon>Hyphomicrobiales</taxon>
        <taxon>Nitrobacteraceae</taxon>
        <taxon>Bradyrhizobium</taxon>
    </lineage>
</organism>
<dbReference type="Pfam" id="PF08241">
    <property type="entry name" value="Methyltransf_11"/>
    <property type="match status" value="1"/>
</dbReference>
<dbReference type="Proteomes" id="UP001221546">
    <property type="component" value="Chromosome"/>
</dbReference>
<keyword evidence="4" id="KW-1185">Reference proteome</keyword>
<reference evidence="3 4" key="1">
    <citation type="submission" date="2023-04" db="EMBL/GenBank/DDBJ databases">
        <title>Australian commercial rhizobial inoculants.</title>
        <authorList>
            <person name="Kohlmeier M.G."/>
            <person name="O'Hara G.W."/>
            <person name="Colombi E."/>
            <person name="Ramsay J.P."/>
            <person name="Terpolilli J."/>
        </authorList>
    </citation>
    <scope>NUCLEOTIDE SEQUENCE [LARGE SCALE GENOMIC DNA]</scope>
    <source>
        <strain evidence="3 4">CB627</strain>
    </source>
</reference>
<evidence type="ECO:0000256" key="1">
    <source>
        <dbReference type="SAM" id="MobiDB-lite"/>
    </source>
</evidence>
<evidence type="ECO:0000313" key="3">
    <source>
        <dbReference type="EMBL" id="WFU66923.1"/>
    </source>
</evidence>
<dbReference type="PANTHER" id="PTHR43591">
    <property type="entry name" value="METHYLTRANSFERASE"/>
    <property type="match status" value="1"/>
</dbReference>
<dbReference type="GO" id="GO:0032259">
    <property type="term" value="P:methylation"/>
    <property type="evidence" value="ECO:0007669"/>
    <property type="project" value="UniProtKB-KW"/>
</dbReference>
<keyword evidence="3" id="KW-0489">Methyltransferase</keyword>
<accession>A0ABY8JP78</accession>
<dbReference type="SUPFAM" id="SSF53335">
    <property type="entry name" value="S-adenosyl-L-methionine-dependent methyltransferases"/>
    <property type="match status" value="1"/>
</dbReference>
<dbReference type="RefSeq" id="WP_159109458.1">
    <property type="nucleotide sequence ID" value="NZ_CP121646.1"/>
</dbReference>
<dbReference type="PANTHER" id="PTHR43591:SF24">
    <property type="entry name" value="2-METHOXY-6-POLYPRENYL-1,4-BENZOQUINOL METHYLASE, MITOCHONDRIAL"/>
    <property type="match status" value="1"/>
</dbReference>
<evidence type="ECO:0000259" key="2">
    <source>
        <dbReference type="Pfam" id="PF08241"/>
    </source>
</evidence>
<dbReference type="InterPro" id="IPR029063">
    <property type="entry name" value="SAM-dependent_MTases_sf"/>
</dbReference>
<evidence type="ECO:0000313" key="4">
    <source>
        <dbReference type="Proteomes" id="UP001221546"/>
    </source>
</evidence>
<keyword evidence="3" id="KW-0808">Transferase</keyword>
<feature type="region of interest" description="Disordered" evidence="1">
    <location>
        <begin position="1"/>
        <end position="20"/>
    </location>
</feature>
<dbReference type="EC" id="2.1.-.-" evidence="3"/>
<gene>
    <name evidence="3" type="ORF">QA636_16120</name>
</gene>
<dbReference type="GO" id="GO:0008168">
    <property type="term" value="F:methyltransferase activity"/>
    <property type="evidence" value="ECO:0007669"/>
    <property type="project" value="UniProtKB-KW"/>
</dbReference>
<proteinExistence type="predicted"/>
<dbReference type="CDD" id="cd02440">
    <property type="entry name" value="AdoMet_MTases"/>
    <property type="match status" value="1"/>
</dbReference>